<dbReference type="BioCyc" id="FCF748224-HMP:GTSS-1726-MONOMER"/>
<accession>E2ZFH0</accession>
<comment type="caution">
    <text evidence="1">The sequence shown here is derived from an EMBL/GenBank/DDBJ whole genome shotgun (WGS) entry which is preliminary data.</text>
</comment>
<evidence type="ECO:0000313" key="1">
    <source>
        <dbReference type="EMBL" id="EFQ08127.1"/>
    </source>
</evidence>
<proteinExistence type="predicted"/>
<evidence type="ECO:0000313" key="2">
    <source>
        <dbReference type="Proteomes" id="UP000006028"/>
    </source>
</evidence>
<organism evidence="1 2">
    <name type="scientific">Faecalibacterium cf. prausnitzii KLE1255</name>
    <dbReference type="NCBI Taxonomy" id="748224"/>
    <lineage>
        <taxon>Bacteria</taxon>
        <taxon>Bacillati</taxon>
        <taxon>Bacillota</taxon>
        <taxon>Clostridia</taxon>
        <taxon>Eubacteriales</taxon>
        <taxon>Oscillospiraceae</taxon>
        <taxon>Faecalibacterium</taxon>
    </lineage>
</organism>
<reference evidence="1 2" key="1">
    <citation type="submission" date="2010-08" db="EMBL/GenBank/DDBJ databases">
        <authorList>
            <person name="Weinstock G."/>
            <person name="Sodergren E."/>
            <person name="Clifton S."/>
            <person name="Fulton L."/>
            <person name="Fulton B."/>
            <person name="Courtney L."/>
            <person name="Fronick C."/>
            <person name="Harrison M."/>
            <person name="Strong C."/>
            <person name="Farmer C."/>
            <person name="Delahaunty K."/>
            <person name="Markovic C."/>
            <person name="Hall O."/>
            <person name="Minx P."/>
            <person name="Tomlinson C."/>
            <person name="Mitreva M."/>
            <person name="Hou S."/>
            <person name="Chen J."/>
            <person name="Wollam A."/>
            <person name="Pepin K.H."/>
            <person name="Johnson M."/>
            <person name="Bhonagiri V."/>
            <person name="Zhang X."/>
            <person name="Suruliraj S."/>
            <person name="Warren W."/>
            <person name="Chinwalla A."/>
            <person name="Mardis E.R."/>
            <person name="Wilson R.K."/>
        </authorList>
    </citation>
    <scope>NUCLEOTIDE SEQUENCE [LARGE SCALE GENOMIC DNA]</scope>
    <source>
        <strain evidence="1 2">KLE1255</strain>
    </source>
</reference>
<protein>
    <submittedName>
        <fullName evidence="1">Uncharacterized protein</fullName>
    </submittedName>
</protein>
<dbReference type="Proteomes" id="UP000006028">
    <property type="component" value="Unassembled WGS sequence"/>
</dbReference>
<name>E2ZFH0_9FIRM</name>
<dbReference type="EMBL" id="AECU01000026">
    <property type="protein sequence ID" value="EFQ08127.1"/>
    <property type="molecule type" value="Genomic_DNA"/>
</dbReference>
<dbReference type="HOGENOM" id="CLU_2972744_0_0_9"/>
<sequence length="58" mass="6685">MLAVRQCFLQFYGSDTRQLLSFQNWLRLRTCFSCPGRPDCGAGRSHLAPQSNTMPSFW</sequence>
<dbReference type="AlphaFoldDB" id="E2ZFH0"/>
<gene>
    <name evidence="1" type="ORF">HMPREF9436_00403</name>
</gene>